<dbReference type="InterPro" id="IPR004358">
    <property type="entry name" value="Sig_transdc_His_kin-like_C"/>
</dbReference>
<proteinExistence type="predicted"/>
<dbReference type="InterPro" id="IPR005467">
    <property type="entry name" value="His_kinase_dom"/>
</dbReference>
<evidence type="ECO:0000259" key="7">
    <source>
        <dbReference type="PROSITE" id="PS50110"/>
    </source>
</evidence>
<dbReference type="PANTHER" id="PTHR43065">
    <property type="entry name" value="SENSOR HISTIDINE KINASE"/>
    <property type="match status" value="1"/>
</dbReference>
<name>A0A559TJD6_9HYPH</name>
<dbReference type="InterPro" id="IPR036097">
    <property type="entry name" value="HisK_dim/P_sf"/>
</dbReference>
<evidence type="ECO:0000256" key="2">
    <source>
        <dbReference type="ARBA" id="ARBA00012438"/>
    </source>
</evidence>
<dbReference type="SUPFAM" id="SSF47384">
    <property type="entry name" value="Homodimeric domain of signal transducing histidine kinase"/>
    <property type="match status" value="1"/>
</dbReference>
<reference evidence="8 9" key="1">
    <citation type="submission" date="2019-06" db="EMBL/GenBank/DDBJ databases">
        <title>Pac Bio to generate improved reference genome sequences for organisms with transposon mutant libraries (support for FEBA project).</title>
        <authorList>
            <person name="Blow M."/>
        </authorList>
    </citation>
    <scope>NUCLEOTIDE SEQUENCE [LARGE SCALE GENOMIC DNA]</scope>
    <source>
        <strain evidence="8 9">USDA 1844</strain>
    </source>
</reference>
<dbReference type="InterPro" id="IPR003594">
    <property type="entry name" value="HATPase_dom"/>
</dbReference>
<dbReference type="Pfam" id="PF00512">
    <property type="entry name" value="HisKA"/>
    <property type="match status" value="1"/>
</dbReference>
<dbReference type="InterPro" id="IPR036890">
    <property type="entry name" value="HATPase_C_sf"/>
</dbReference>
<dbReference type="InterPro" id="IPR001789">
    <property type="entry name" value="Sig_transdc_resp-reg_receiver"/>
</dbReference>
<organism evidence="8 9">
    <name type="scientific">Rhizobium mongolense USDA 1844</name>
    <dbReference type="NCBI Taxonomy" id="1079460"/>
    <lineage>
        <taxon>Bacteria</taxon>
        <taxon>Pseudomonadati</taxon>
        <taxon>Pseudomonadota</taxon>
        <taxon>Alphaproteobacteria</taxon>
        <taxon>Hyphomicrobiales</taxon>
        <taxon>Rhizobiaceae</taxon>
        <taxon>Rhizobium/Agrobacterium group</taxon>
        <taxon>Rhizobium</taxon>
    </lineage>
</organism>
<evidence type="ECO:0000256" key="4">
    <source>
        <dbReference type="PROSITE-ProRule" id="PRU00169"/>
    </source>
</evidence>
<dbReference type="CDD" id="cd00082">
    <property type="entry name" value="HisKA"/>
    <property type="match status" value="1"/>
</dbReference>
<dbReference type="PRINTS" id="PR00344">
    <property type="entry name" value="BCTRLSENSOR"/>
</dbReference>
<dbReference type="Proteomes" id="UP000319824">
    <property type="component" value="Unassembled WGS sequence"/>
</dbReference>
<dbReference type="NCBIfam" id="NF010411">
    <property type="entry name" value="PRK13837.1"/>
    <property type="match status" value="1"/>
</dbReference>
<dbReference type="GO" id="GO:0000155">
    <property type="term" value="F:phosphorelay sensor kinase activity"/>
    <property type="evidence" value="ECO:0007669"/>
    <property type="project" value="InterPro"/>
</dbReference>
<dbReference type="AlphaFoldDB" id="A0A559TJD6"/>
<dbReference type="EC" id="2.7.13.3" evidence="2"/>
<dbReference type="SMART" id="SM00388">
    <property type="entry name" value="HisKA"/>
    <property type="match status" value="1"/>
</dbReference>
<evidence type="ECO:0000313" key="8">
    <source>
        <dbReference type="EMBL" id="TVZ74728.1"/>
    </source>
</evidence>
<feature type="domain" description="Response regulatory" evidence="7">
    <location>
        <begin position="732"/>
        <end position="844"/>
    </location>
</feature>
<gene>
    <name evidence="8" type="ORF">BCL32_0022</name>
</gene>
<accession>A0A559TJD6</accession>
<dbReference type="EMBL" id="VISO01000001">
    <property type="protein sequence ID" value="TVZ74728.1"/>
    <property type="molecule type" value="Genomic_DNA"/>
</dbReference>
<keyword evidence="3 4" id="KW-0597">Phosphoprotein</keyword>
<dbReference type="Gene3D" id="1.10.287.130">
    <property type="match status" value="1"/>
</dbReference>
<dbReference type="InterPro" id="IPR003661">
    <property type="entry name" value="HisK_dim/P_dom"/>
</dbReference>
<dbReference type="PANTHER" id="PTHR43065:SF42">
    <property type="entry name" value="TWO-COMPONENT SENSOR PPRA"/>
    <property type="match status" value="1"/>
</dbReference>
<comment type="caution">
    <text evidence="8">The sequence shown here is derived from an EMBL/GenBank/DDBJ whole genome shotgun (WGS) entry which is preliminary data.</text>
</comment>
<evidence type="ECO:0000256" key="1">
    <source>
        <dbReference type="ARBA" id="ARBA00000085"/>
    </source>
</evidence>
<dbReference type="SMART" id="SM00387">
    <property type="entry name" value="HATPase_c"/>
    <property type="match status" value="1"/>
</dbReference>
<evidence type="ECO:0000256" key="3">
    <source>
        <dbReference type="ARBA" id="ARBA00022553"/>
    </source>
</evidence>
<evidence type="ECO:0000259" key="6">
    <source>
        <dbReference type="PROSITE" id="PS50109"/>
    </source>
</evidence>
<feature type="transmembrane region" description="Helical" evidence="5">
    <location>
        <begin position="41"/>
        <end position="58"/>
    </location>
</feature>
<sequence length="846" mass="92913">MVFLVQHWPCINQLETKRRGREATANPVCPSSWEKGRSTRAILMLVFATVLFGVLAIGRGQDSQAGEVASSDLRKSLTTHASLRRDLFCAWAGILLNYRPIAGTLHALQRSQMRKQETIENASIESTIHLSQSSTSENWPVERTMAIAAAFDAQKKVLTQNSLSIFVNSFHLLARFPTARREFGSLIRRLSYEPSSSPVSKIEESLNWLPSPAGGNEVIAPDFRSGRIVPTLLPQLDGPAKNIGSSDTFYAAANQNFLEALGLANQRVRWATLFLALVIIGLCVCVAVLVSRLRLQTNRLARHMEFESAIREIETCFRGVETTKVPLSFPTEAALRVIQRFFNANQCTLALLGVSTGGEAECFAASTPGPIWNDIRLLDILSRVKTEERLIVSTVSAQNIYRLAYGFSGLCHMLAFKPSDEMSAVCCLLYEPDGLRLSASEDQFFERAIGRVCECLDLRRRKTERNLLERRLEHAERLKAVGTLAGGIAHEFNNILGAIIGYAETAYSLLHCPSRTRDCVGQIISAGDKAKLIIGQILALSGNRERMSKPFDVADVVLDLAPLLRIAHRADVELTFKIDERQKVIEGCPLGIQQILMNLCKNASEAFLNKGRIEVSVSRTVVVESKALTHRTLPPGDYVLLSVCDNGEGIAEAALPHIFEPFFTTRSRVGGTGLGLAAVHGQVCALAGYVDVTSTVGRGTRFDIYLPSSPKEPVRIDSLFRGYDTPFGNGEIVAVVEHDPTTLGMYEDKIAALGYEPVGFKSFDFLCDWMSRGKAADLIVADHSCLLAREPADEVHEPLKTVPVIIVGGLDCHMPLSDDDRAAVLALAKPVSSRTMAYAIRTMISR</sequence>
<feature type="domain" description="Histidine kinase" evidence="6">
    <location>
        <begin position="487"/>
        <end position="710"/>
    </location>
</feature>
<feature type="modified residue" description="4-aspartylphosphate" evidence="4">
    <location>
        <position position="782"/>
    </location>
</feature>
<dbReference type="SUPFAM" id="SSF52172">
    <property type="entry name" value="CheY-like"/>
    <property type="match status" value="1"/>
</dbReference>
<feature type="transmembrane region" description="Helical" evidence="5">
    <location>
        <begin position="270"/>
        <end position="290"/>
    </location>
</feature>
<dbReference type="Gene3D" id="3.30.565.10">
    <property type="entry name" value="Histidine kinase-like ATPase, C-terminal domain"/>
    <property type="match status" value="1"/>
</dbReference>
<keyword evidence="5" id="KW-1133">Transmembrane helix</keyword>
<dbReference type="PROSITE" id="PS50109">
    <property type="entry name" value="HIS_KIN"/>
    <property type="match status" value="1"/>
</dbReference>
<comment type="catalytic activity">
    <reaction evidence="1">
        <text>ATP + protein L-histidine = ADP + protein N-phospho-L-histidine.</text>
        <dbReference type="EC" id="2.7.13.3"/>
    </reaction>
</comment>
<evidence type="ECO:0000256" key="5">
    <source>
        <dbReference type="SAM" id="Phobius"/>
    </source>
</evidence>
<dbReference type="PROSITE" id="PS50110">
    <property type="entry name" value="RESPONSE_REGULATORY"/>
    <property type="match status" value="1"/>
</dbReference>
<dbReference type="SUPFAM" id="SSF55874">
    <property type="entry name" value="ATPase domain of HSP90 chaperone/DNA topoisomerase II/histidine kinase"/>
    <property type="match status" value="1"/>
</dbReference>
<protein>
    <recommendedName>
        <fullName evidence="2">histidine kinase</fullName>
        <ecNumber evidence="2">2.7.13.3</ecNumber>
    </recommendedName>
</protein>
<dbReference type="Pfam" id="PF02518">
    <property type="entry name" value="HATPase_c"/>
    <property type="match status" value="1"/>
</dbReference>
<keyword evidence="5" id="KW-0472">Membrane</keyword>
<keyword evidence="5" id="KW-0812">Transmembrane</keyword>
<dbReference type="InterPro" id="IPR011006">
    <property type="entry name" value="CheY-like_superfamily"/>
</dbReference>
<evidence type="ECO:0000313" key="9">
    <source>
        <dbReference type="Proteomes" id="UP000319824"/>
    </source>
</evidence>